<dbReference type="SUPFAM" id="SSF63817">
    <property type="entry name" value="Sortase"/>
    <property type="match status" value="1"/>
</dbReference>
<organism evidence="2">
    <name type="scientific">marine sediment metagenome</name>
    <dbReference type="NCBI Taxonomy" id="412755"/>
    <lineage>
        <taxon>unclassified sequences</taxon>
        <taxon>metagenomes</taxon>
        <taxon>ecological metagenomes</taxon>
    </lineage>
</organism>
<name>A0A0F9JPZ8_9ZZZZ</name>
<feature type="compositionally biased region" description="Pro residues" evidence="1">
    <location>
        <begin position="144"/>
        <end position="171"/>
    </location>
</feature>
<sequence>MKAFFVGLILIIALASTGLGGILAANGQDTCPDGGDWTKIDSDDLSLYPVAGAVEYCFKAGSSQSQGCEGGIFNSWPQPEGTCGLSHWSYRLGDPTATPDPTPTDVPSTATPTDVPPTATPTEGPPTSTPDPTPEDTPTATPTDTPPTATPTDPPPTATPTATNPPPPPTGPDRFSTTSSEELLNLEWMTASLEVSIPSVGIEAPVAVGSYDGDWVMSAFYYDGTFWPEFNLLGLHSPAYDALYGVEVGDTIYFSGVPYEVYDTLLIGFADTWALNQADLTLITCYGPNWNQRFVVYANSPFSLDTLLQ</sequence>
<dbReference type="AlphaFoldDB" id="A0A0F9JPZ8"/>
<dbReference type="InterPro" id="IPR023365">
    <property type="entry name" value="Sortase_dom-sf"/>
</dbReference>
<dbReference type="EMBL" id="LAZR01015719">
    <property type="protein sequence ID" value="KKM07671.1"/>
    <property type="molecule type" value="Genomic_DNA"/>
</dbReference>
<proteinExistence type="predicted"/>
<gene>
    <name evidence="2" type="ORF">LCGC14_1731590</name>
</gene>
<dbReference type="PRINTS" id="PR01217">
    <property type="entry name" value="PRICHEXTENSN"/>
</dbReference>
<reference evidence="2" key="1">
    <citation type="journal article" date="2015" name="Nature">
        <title>Complex archaea that bridge the gap between prokaryotes and eukaryotes.</title>
        <authorList>
            <person name="Spang A."/>
            <person name="Saw J.H."/>
            <person name="Jorgensen S.L."/>
            <person name="Zaremba-Niedzwiedzka K."/>
            <person name="Martijn J."/>
            <person name="Lind A.E."/>
            <person name="van Eijk R."/>
            <person name="Schleper C."/>
            <person name="Guy L."/>
            <person name="Ettema T.J."/>
        </authorList>
    </citation>
    <scope>NUCLEOTIDE SEQUENCE</scope>
</reference>
<protein>
    <recommendedName>
        <fullName evidence="3">Sortase</fullName>
    </recommendedName>
</protein>
<dbReference type="Gene3D" id="2.40.260.10">
    <property type="entry name" value="Sortase"/>
    <property type="match status" value="1"/>
</dbReference>
<evidence type="ECO:0000256" key="1">
    <source>
        <dbReference type="SAM" id="MobiDB-lite"/>
    </source>
</evidence>
<feature type="region of interest" description="Disordered" evidence="1">
    <location>
        <begin position="87"/>
        <end position="177"/>
    </location>
</feature>
<accession>A0A0F9JPZ8</accession>
<feature type="compositionally biased region" description="Pro residues" evidence="1">
    <location>
        <begin position="114"/>
        <end position="132"/>
    </location>
</feature>
<evidence type="ECO:0008006" key="3">
    <source>
        <dbReference type="Google" id="ProtNLM"/>
    </source>
</evidence>
<evidence type="ECO:0000313" key="2">
    <source>
        <dbReference type="EMBL" id="KKM07671.1"/>
    </source>
</evidence>
<comment type="caution">
    <text evidence="2">The sequence shown here is derived from an EMBL/GenBank/DDBJ whole genome shotgun (WGS) entry which is preliminary data.</text>
</comment>